<dbReference type="Proteomes" id="UP000075321">
    <property type="component" value="Unassembled WGS sequence"/>
</dbReference>
<reference evidence="1 2" key="1">
    <citation type="submission" date="2016-02" db="EMBL/GenBank/DDBJ databases">
        <title>Genome sequence of Halalkalicoccus paucihalophilus DSM 24557.</title>
        <authorList>
            <person name="Poehlein A."/>
            <person name="Daniel R."/>
        </authorList>
    </citation>
    <scope>NUCLEOTIDE SEQUENCE [LARGE SCALE GENOMIC DNA]</scope>
    <source>
        <strain evidence="1 2">DSM 24557</strain>
    </source>
</reference>
<name>A0A151AJR8_9EURY</name>
<evidence type="ECO:0000313" key="2">
    <source>
        <dbReference type="Proteomes" id="UP000075321"/>
    </source>
</evidence>
<keyword evidence="2" id="KW-1185">Reference proteome</keyword>
<accession>A0A151AJR8</accession>
<dbReference type="InterPro" id="IPR036390">
    <property type="entry name" value="WH_DNA-bd_sf"/>
</dbReference>
<sequence>MVRDPFAEQDEPALEDVLDALCDEDCRTIVRNLQGTMTASDVSEACDVPLSTTYRKLDAMTDATLLEEAIEIRSDGRHTTRYRLGFDEVVLSIDEERRFDLTVSRPARSADERLATMWSEISKEA</sequence>
<dbReference type="OrthoDB" id="10985at2157"/>
<dbReference type="AlphaFoldDB" id="A0A151AJR8"/>
<dbReference type="Gene3D" id="1.10.10.10">
    <property type="entry name" value="Winged helix-like DNA-binding domain superfamily/Winged helix DNA-binding domain"/>
    <property type="match status" value="1"/>
</dbReference>
<dbReference type="EMBL" id="LTAZ01000001">
    <property type="protein sequence ID" value="KYH27916.1"/>
    <property type="molecule type" value="Genomic_DNA"/>
</dbReference>
<dbReference type="Pfam" id="PF12840">
    <property type="entry name" value="HTH_20"/>
    <property type="match status" value="1"/>
</dbReference>
<dbReference type="InterPro" id="IPR036388">
    <property type="entry name" value="WH-like_DNA-bd_sf"/>
</dbReference>
<gene>
    <name evidence="1" type="ORF">HAPAU_05910</name>
</gene>
<protein>
    <submittedName>
        <fullName evidence="1">Helix-turn-helix domain protein</fullName>
    </submittedName>
</protein>
<dbReference type="RefSeq" id="WP_066379271.1">
    <property type="nucleotide sequence ID" value="NZ_LTAZ01000001.1"/>
</dbReference>
<organism evidence="1 2">
    <name type="scientific">Halalkalicoccus paucihalophilus</name>
    <dbReference type="NCBI Taxonomy" id="1008153"/>
    <lineage>
        <taxon>Archaea</taxon>
        <taxon>Methanobacteriati</taxon>
        <taxon>Methanobacteriota</taxon>
        <taxon>Stenosarchaea group</taxon>
        <taxon>Halobacteria</taxon>
        <taxon>Halobacteriales</taxon>
        <taxon>Halococcaceae</taxon>
        <taxon>Halalkalicoccus</taxon>
    </lineage>
</organism>
<dbReference type="PATRIC" id="fig|1008153.3.peg.591"/>
<dbReference type="SUPFAM" id="SSF46785">
    <property type="entry name" value="Winged helix' DNA-binding domain"/>
    <property type="match status" value="1"/>
</dbReference>
<evidence type="ECO:0000313" key="1">
    <source>
        <dbReference type="EMBL" id="KYH27916.1"/>
    </source>
</evidence>
<comment type="caution">
    <text evidence="1">The sequence shown here is derived from an EMBL/GenBank/DDBJ whole genome shotgun (WGS) entry which is preliminary data.</text>
</comment>
<proteinExistence type="predicted"/>